<feature type="transmembrane region" description="Helical" evidence="9">
    <location>
        <begin position="50"/>
        <end position="72"/>
    </location>
</feature>
<gene>
    <name evidence="11" type="ORF">CEUTPL_LOCUS461</name>
</gene>
<dbReference type="PANTHER" id="PTHR48021">
    <property type="match status" value="1"/>
</dbReference>
<dbReference type="PRINTS" id="PR00171">
    <property type="entry name" value="SUGRTRNSPORT"/>
</dbReference>
<dbReference type="GO" id="GO:0005886">
    <property type="term" value="C:plasma membrane"/>
    <property type="evidence" value="ECO:0007669"/>
    <property type="project" value="UniProtKB-SubCell"/>
</dbReference>
<evidence type="ECO:0000259" key="10">
    <source>
        <dbReference type="PROSITE" id="PS50850"/>
    </source>
</evidence>
<keyword evidence="8" id="KW-0813">Transport</keyword>
<dbReference type="Gene3D" id="1.20.1250.20">
    <property type="entry name" value="MFS general substrate transporter like domains"/>
    <property type="match status" value="1"/>
</dbReference>
<dbReference type="Proteomes" id="UP001152799">
    <property type="component" value="Chromosome 1"/>
</dbReference>
<evidence type="ECO:0000256" key="2">
    <source>
        <dbReference type="ARBA" id="ARBA00022475"/>
    </source>
</evidence>
<comment type="subcellular location">
    <subcellularLocation>
        <location evidence="1">Cell membrane</location>
        <topology evidence="1">Multi-pass membrane protein</topology>
    </subcellularLocation>
</comment>
<dbReference type="PROSITE" id="PS50850">
    <property type="entry name" value="MFS"/>
    <property type="match status" value="1"/>
</dbReference>
<dbReference type="InterPro" id="IPR003663">
    <property type="entry name" value="Sugar/inositol_transpt"/>
</dbReference>
<dbReference type="InterPro" id="IPR036259">
    <property type="entry name" value="MFS_trans_sf"/>
</dbReference>
<evidence type="ECO:0000256" key="4">
    <source>
        <dbReference type="ARBA" id="ARBA00022989"/>
    </source>
</evidence>
<feature type="transmembrane region" description="Helical" evidence="9">
    <location>
        <begin position="384"/>
        <end position="404"/>
    </location>
</feature>
<proteinExistence type="inferred from homology"/>
<keyword evidence="4 9" id="KW-1133">Transmembrane helix</keyword>
<evidence type="ECO:0000256" key="6">
    <source>
        <dbReference type="ARBA" id="ARBA00023180"/>
    </source>
</evidence>
<dbReference type="OrthoDB" id="4142200at2759"/>
<sequence>MVEYSLITILTGTILGFIAGSSLTWTSPEITYLNQTDTGPFDGTLTSSDGSWIGGVLSIGAAVGPFLYGYLASLIGLKYTILASTVPFAVSSVISAFANTVAEFLVARLITGIGVGGAFAILPMYIAELAQDEQRGVLGTVMNCFICFGLIFTYVSGYFISKVMAFNLLLAGIACCFFLLFFFIGSESPFYYVQKKQIGMARKTLAKLRNTSEDSVEKELQGIIEEIQKEEKGNIFQIFKSKGTVKAFIIGAGLVFFQQASGINAVLFFAQDIFKQAGTSLEPGYCSMIIGSVQFGTSFITPLASNTFGRKFLLITSGIGMALSESILGIYGILREKNEESVSSLAFLPILSLVLYIITYNIGFGPLPWAVIGEVFPSSVKSSASALSTSICWITSFIITKWFGQVAASLGQGPCFMGFALFSLLAAAFTQFVVLETKGKSLAEIQVDLNK</sequence>
<keyword evidence="6" id="KW-0325">Glycoprotein</keyword>
<evidence type="ECO:0000313" key="12">
    <source>
        <dbReference type="Proteomes" id="UP001152799"/>
    </source>
</evidence>
<dbReference type="FunFam" id="1.20.1250.20:FF:000055">
    <property type="entry name" value="Facilitated trehalose transporter Tret1-2 homolog"/>
    <property type="match status" value="1"/>
</dbReference>
<dbReference type="PANTHER" id="PTHR48021:SF47">
    <property type="entry name" value="GH17672P"/>
    <property type="match status" value="1"/>
</dbReference>
<feature type="transmembrane region" description="Helical" evidence="9">
    <location>
        <begin position="166"/>
        <end position="193"/>
    </location>
</feature>
<dbReference type="Pfam" id="PF00083">
    <property type="entry name" value="Sugar_tr"/>
    <property type="match status" value="1"/>
</dbReference>
<evidence type="ECO:0000256" key="7">
    <source>
        <dbReference type="ARBA" id="ARBA00024348"/>
    </source>
</evidence>
<feature type="transmembrane region" description="Helical" evidence="9">
    <location>
        <begin position="104"/>
        <end position="125"/>
    </location>
</feature>
<feature type="transmembrane region" description="Helical" evidence="9">
    <location>
        <begin position="247"/>
        <end position="270"/>
    </location>
</feature>
<reference evidence="11" key="1">
    <citation type="submission" date="2022-01" db="EMBL/GenBank/DDBJ databases">
        <authorList>
            <person name="King R."/>
        </authorList>
    </citation>
    <scope>NUCLEOTIDE SEQUENCE</scope>
</reference>
<dbReference type="SUPFAM" id="SSF103473">
    <property type="entry name" value="MFS general substrate transporter"/>
    <property type="match status" value="1"/>
</dbReference>
<feature type="transmembrane region" description="Helical" evidence="9">
    <location>
        <begin position="282"/>
        <end position="300"/>
    </location>
</feature>
<dbReference type="InterPro" id="IPR005828">
    <property type="entry name" value="MFS_sugar_transport-like"/>
</dbReference>
<feature type="transmembrane region" description="Helical" evidence="9">
    <location>
        <begin position="312"/>
        <end position="334"/>
    </location>
</feature>
<dbReference type="InterPro" id="IPR005829">
    <property type="entry name" value="Sugar_transporter_CS"/>
</dbReference>
<dbReference type="InterPro" id="IPR050549">
    <property type="entry name" value="MFS_Trehalose_Transporter"/>
</dbReference>
<keyword evidence="2" id="KW-1003">Cell membrane</keyword>
<dbReference type="EMBL" id="OU892277">
    <property type="protein sequence ID" value="CAH1121342.1"/>
    <property type="molecule type" value="Genomic_DNA"/>
</dbReference>
<dbReference type="AlphaFoldDB" id="A0A9P0DJA0"/>
<keyword evidence="12" id="KW-1185">Reference proteome</keyword>
<evidence type="ECO:0000313" key="11">
    <source>
        <dbReference type="EMBL" id="CAH1121342.1"/>
    </source>
</evidence>
<dbReference type="NCBIfam" id="TIGR00879">
    <property type="entry name" value="SP"/>
    <property type="match status" value="1"/>
</dbReference>
<evidence type="ECO:0000256" key="9">
    <source>
        <dbReference type="SAM" id="Phobius"/>
    </source>
</evidence>
<keyword evidence="5 9" id="KW-0472">Membrane</keyword>
<organism evidence="11 12">
    <name type="scientific">Ceutorhynchus assimilis</name>
    <name type="common">cabbage seed weevil</name>
    <dbReference type="NCBI Taxonomy" id="467358"/>
    <lineage>
        <taxon>Eukaryota</taxon>
        <taxon>Metazoa</taxon>
        <taxon>Ecdysozoa</taxon>
        <taxon>Arthropoda</taxon>
        <taxon>Hexapoda</taxon>
        <taxon>Insecta</taxon>
        <taxon>Pterygota</taxon>
        <taxon>Neoptera</taxon>
        <taxon>Endopterygota</taxon>
        <taxon>Coleoptera</taxon>
        <taxon>Polyphaga</taxon>
        <taxon>Cucujiformia</taxon>
        <taxon>Curculionidae</taxon>
        <taxon>Ceutorhynchinae</taxon>
        <taxon>Ceutorhynchus</taxon>
    </lineage>
</organism>
<comment type="similarity">
    <text evidence="7">Belongs to the major facilitator superfamily. Sugar transporter (TC 2.A.1.1) family. Trehalose transporter subfamily.</text>
</comment>
<evidence type="ECO:0000256" key="3">
    <source>
        <dbReference type="ARBA" id="ARBA00022692"/>
    </source>
</evidence>
<evidence type="ECO:0000256" key="1">
    <source>
        <dbReference type="ARBA" id="ARBA00004651"/>
    </source>
</evidence>
<dbReference type="GO" id="GO:0022857">
    <property type="term" value="F:transmembrane transporter activity"/>
    <property type="evidence" value="ECO:0007669"/>
    <property type="project" value="InterPro"/>
</dbReference>
<dbReference type="InterPro" id="IPR020846">
    <property type="entry name" value="MFS_dom"/>
</dbReference>
<accession>A0A9P0DJA0</accession>
<protein>
    <recommendedName>
        <fullName evidence="10">Major facilitator superfamily (MFS) profile domain-containing protein</fullName>
    </recommendedName>
</protein>
<feature type="transmembrane region" description="Helical" evidence="9">
    <location>
        <begin position="346"/>
        <end position="372"/>
    </location>
</feature>
<evidence type="ECO:0000256" key="8">
    <source>
        <dbReference type="RuleBase" id="RU003346"/>
    </source>
</evidence>
<feature type="transmembrane region" description="Helical" evidence="9">
    <location>
        <begin position="137"/>
        <end position="160"/>
    </location>
</feature>
<evidence type="ECO:0000256" key="5">
    <source>
        <dbReference type="ARBA" id="ARBA00023136"/>
    </source>
</evidence>
<name>A0A9P0DJA0_9CUCU</name>
<feature type="domain" description="Major facilitator superfamily (MFS) profile" evidence="10">
    <location>
        <begin position="5"/>
        <end position="438"/>
    </location>
</feature>
<dbReference type="PROSITE" id="PS00217">
    <property type="entry name" value="SUGAR_TRANSPORT_2"/>
    <property type="match status" value="1"/>
</dbReference>
<keyword evidence="3 9" id="KW-0812">Transmembrane</keyword>
<feature type="transmembrane region" description="Helical" evidence="9">
    <location>
        <begin position="416"/>
        <end position="435"/>
    </location>
</feature>